<dbReference type="EMBL" id="PYGK01000013">
    <property type="protein sequence ID" value="PSL25381.1"/>
    <property type="molecule type" value="Genomic_DNA"/>
</dbReference>
<comment type="caution">
    <text evidence="1">The sequence shown here is derived from an EMBL/GenBank/DDBJ whole genome shotgun (WGS) entry which is preliminary data.</text>
</comment>
<reference evidence="1 2" key="1">
    <citation type="submission" date="2018-03" db="EMBL/GenBank/DDBJ databases">
        <title>Genomic Encyclopedia of Archaeal and Bacterial Type Strains, Phase II (KMG-II): from individual species to whole genera.</title>
        <authorList>
            <person name="Goeker M."/>
        </authorList>
    </citation>
    <scope>NUCLEOTIDE SEQUENCE [LARGE SCALE GENOMIC DNA]</scope>
    <source>
        <strain evidence="1 2">DSM 18107</strain>
    </source>
</reference>
<organism evidence="1 2">
    <name type="scientific">Chitinophaga ginsengisoli</name>
    <dbReference type="NCBI Taxonomy" id="363837"/>
    <lineage>
        <taxon>Bacteria</taxon>
        <taxon>Pseudomonadati</taxon>
        <taxon>Bacteroidota</taxon>
        <taxon>Chitinophagia</taxon>
        <taxon>Chitinophagales</taxon>
        <taxon>Chitinophagaceae</taxon>
        <taxon>Chitinophaga</taxon>
    </lineage>
</organism>
<evidence type="ECO:0000313" key="2">
    <source>
        <dbReference type="Proteomes" id="UP000240978"/>
    </source>
</evidence>
<proteinExistence type="predicted"/>
<evidence type="ECO:0000313" key="1">
    <source>
        <dbReference type="EMBL" id="PSL25381.1"/>
    </source>
</evidence>
<keyword evidence="2" id="KW-1185">Reference proteome</keyword>
<sequence>MINIIPRYIKEQENMLKQLAKCTQSISNPEEAIEQALILSSRLPIVWNISDTDTKESSRNSYFLMESCMIAKMRHFELPKSTQFSPG</sequence>
<name>A0A2P8FUJ6_9BACT</name>
<gene>
    <name evidence="1" type="ORF">CLV42_11363</name>
</gene>
<dbReference type="AlphaFoldDB" id="A0A2P8FUJ6"/>
<protein>
    <submittedName>
        <fullName evidence="1">Uncharacterized protein</fullName>
    </submittedName>
</protein>
<dbReference type="Proteomes" id="UP000240978">
    <property type="component" value="Unassembled WGS sequence"/>
</dbReference>
<accession>A0A2P8FUJ6</accession>